<keyword evidence="3" id="KW-0732">Signal</keyword>
<dbReference type="InterPro" id="IPR017853">
    <property type="entry name" value="GH"/>
</dbReference>
<comment type="similarity">
    <text evidence="1">Belongs to the glycosyl hydrolase 56 family.</text>
</comment>
<dbReference type="SUPFAM" id="SSF51445">
    <property type="entry name" value="(Trans)glycosidases"/>
    <property type="match status" value="1"/>
</dbReference>
<dbReference type="EMBL" id="JACOIK010000002">
    <property type="protein sequence ID" value="MBD1431821.1"/>
    <property type="molecule type" value="Genomic_DNA"/>
</dbReference>
<evidence type="ECO:0000313" key="5">
    <source>
        <dbReference type="Proteomes" id="UP000602759"/>
    </source>
</evidence>
<organism evidence="4 5">
    <name type="scientific">Sphingobacterium micropteri</name>
    <dbReference type="NCBI Taxonomy" id="2763501"/>
    <lineage>
        <taxon>Bacteria</taxon>
        <taxon>Pseudomonadati</taxon>
        <taxon>Bacteroidota</taxon>
        <taxon>Sphingobacteriia</taxon>
        <taxon>Sphingobacteriales</taxon>
        <taxon>Sphingobacteriaceae</taxon>
        <taxon>Sphingobacterium</taxon>
    </lineage>
</organism>
<evidence type="ECO:0008006" key="6">
    <source>
        <dbReference type="Google" id="ProtNLM"/>
    </source>
</evidence>
<name>A0ABR7YKQ3_9SPHI</name>
<sequence length="297" mass="35748">MKVKFLFILAAFFSIAAFGQTRKLEIYFLRDPDIKGQESFINENNISEFNIIYQQFFVTNNKLDERKLREQILKKFPSKHSSGFCVLDWEGDAIKNFREQTNKQKVDEYKKDFIRAIRLAKSLRPNVKWGFYHILSLTYSGTIEKFRSQNSYLEDLVKEQDFIAPSLYVYNPEERYKKGNNNYMRNKLLQALEMGKKYNLPVYPFVWHRTPSKIKNAGNELIPLEYFKEAVNLINETRYKDVRAKGIFWWHSESYSYRSRKQFSVASQEYRNIEDINSYQKNLFKKYYNSITEYIQY</sequence>
<dbReference type="RefSeq" id="WP_190992843.1">
    <property type="nucleotide sequence ID" value="NZ_JACOIK010000002.1"/>
</dbReference>
<reference evidence="4 5" key="1">
    <citation type="submission" date="2020-08" db="EMBL/GenBank/DDBJ databases">
        <title>Sphingobacterium sp. DN00404 isolated from aquaculture water.</title>
        <authorList>
            <person name="Zhang M."/>
        </authorList>
    </citation>
    <scope>NUCLEOTIDE SEQUENCE [LARGE SCALE GENOMIC DNA]</scope>
    <source>
        <strain evidence="4 5">DN00404</strain>
    </source>
</reference>
<keyword evidence="2" id="KW-1015">Disulfide bond</keyword>
<protein>
    <recommendedName>
        <fullName evidence="6">Hyaluronidase</fullName>
    </recommendedName>
</protein>
<accession>A0ABR7YKQ3</accession>
<dbReference type="InterPro" id="IPR013785">
    <property type="entry name" value="Aldolase_TIM"/>
</dbReference>
<gene>
    <name evidence="4" type="ORF">H8B06_03205</name>
</gene>
<evidence type="ECO:0000256" key="2">
    <source>
        <dbReference type="ARBA" id="ARBA00023157"/>
    </source>
</evidence>
<evidence type="ECO:0000313" key="4">
    <source>
        <dbReference type="EMBL" id="MBD1431821.1"/>
    </source>
</evidence>
<evidence type="ECO:0000256" key="3">
    <source>
        <dbReference type="SAM" id="SignalP"/>
    </source>
</evidence>
<keyword evidence="5" id="KW-1185">Reference proteome</keyword>
<dbReference type="Pfam" id="PF01630">
    <property type="entry name" value="Glyco_hydro_56"/>
    <property type="match status" value="1"/>
</dbReference>
<dbReference type="Gene3D" id="3.20.20.70">
    <property type="entry name" value="Aldolase class I"/>
    <property type="match status" value="1"/>
</dbReference>
<feature type="signal peptide" evidence="3">
    <location>
        <begin position="1"/>
        <end position="19"/>
    </location>
</feature>
<dbReference type="Proteomes" id="UP000602759">
    <property type="component" value="Unassembled WGS sequence"/>
</dbReference>
<dbReference type="InterPro" id="IPR018155">
    <property type="entry name" value="Hyaluronidase"/>
</dbReference>
<evidence type="ECO:0000256" key="1">
    <source>
        <dbReference type="ARBA" id="ARBA00008871"/>
    </source>
</evidence>
<feature type="chain" id="PRO_5047405991" description="Hyaluronidase" evidence="3">
    <location>
        <begin position="20"/>
        <end position="297"/>
    </location>
</feature>
<comment type="caution">
    <text evidence="4">The sequence shown here is derived from an EMBL/GenBank/DDBJ whole genome shotgun (WGS) entry which is preliminary data.</text>
</comment>
<proteinExistence type="inferred from homology"/>